<organism evidence="2">
    <name type="scientific">Myoviridae sp. ctjz83</name>
    <dbReference type="NCBI Taxonomy" id="2826083"/>
    <lineage>
        <taxon>Viruses</taxon>
        <taxon>Duplodnaviria</taxon>
        <taxon>Heunggongvirae</taxon>
        <taxon>Uroviricota</taxon>
        <taxon>Caudoviricetes</taxon>
    </lineage>
</organism>
<keyword evidence="1" id="KW-0812">Transmembrane</keyword>
<keyword evidence="1" id="KW-0472">Membrane</keyword>
<proteinExistence type="predicted"/>
<accession>A0A8D9PE30</accession>
<keyword evidence="1" id="KW-1133">Transmembrane helix</keyword>
<protein>
    <submittedName>
        <fullName evidence="2">Uncharacterized protein</fullName>
    </submittedName>
</protein>
<evidence type="ECO:0000313" key="2">
    <source>
        <dbReference type="EMBL" id="DAD55485.1"/>
    </source>
</evidence>
<dbReference type="EMBL" id="BK014725">
    <property type="protein sequence ID" value="DAD55485.1"/>
    <property type="molecule type" value="Genomic_DNA"/>
</dbReference>
<sequence length="174" mass="19076">MMENEKTKGNSQEYEKGSSGVTTAKTIKGNLKLIGISVIGLVVSFSIMVFVAKSGIAYDMMMGVAAFAGISIIFSVCKIISITVKSKVKFVANLEEEKAQRNMQREKEAKVKAVEDARRKLHDLVVMQGKLKTYCESGIITEAEMNSTSEKLVVDIAEAEAELKALEEKFKDAL</sequence>
<feature type="transmembrane region" description="Helical" evidence="1">
    <location>
        <begin position="64"/>
        <end position="84"/>
    </location>
</feature>
<feature type="transmembrane region" description="Helical" evidence="1">
    <location>
        <begin position="33"/>
        <end position="52"/>
    </location>
</feature>
<reference evidence="2" key="1">
    <citation type="journal article" date="2021" name="Proc. Natl. Acad. Sci. U.S.A.">
        <title>A Catalog of Tens of Thousands of Viruses from Human Metagenomes Reveals Hidden Associations with Chronic Diseases.</title>
        <authorList>
            <person name="Tisza M.J."/>
            <person name="Buck C.B."/>
        </authorList>
    </citation>
    <scope>NUCLEOTIDE SEQUENCE</scope>
    <source>
        <strain evidence="2">Ctjz83</strain>
    </source>
</reference>
<name>A0A8D9PE30_9CAUD</name>
<evidence type="ECO:0000256" key="1">
    <source>
        <dbReference type="SAM" id="Phobius"/>
    </source>
</evidence>